<protein>
    <submittedName>
        <fullName evidence="2">Uncharacterized protein</fullName>
    </submittedName>
</protein>
<sequence length="278" mass="30549">MVAGTESLGRRSTAIAHSVARGRCPEHRARLQLTEADDLATPGFAEVDVEVGHRHTFRVQEAFEQQAELQGSSRRRSGAARKAHLDDDDVDLGRVRFVIGLAPAGFALAPPVRRYDEASLQTGGRVATKHRRLASRSPAKAGQDGLRHGAMTGQRCATTSVLSIASEDRRRTAPITSAGFSQARASFWGGRPFRHRSNWRCTWRHAHRGTRYRQQQGWSRPGADRGHKPDRSDPARRRSPAGRRTSPEAGPQALPVGLPSGGRAMPPAARRQRDQTRC</sequence>
<feature type="region of interest" description="Disordered" evidence="1">
    <location>
        <begin position="65"/>
        <end position="84"/>
    </location>
</feature>
<evidence type="ECO:0000313" key="2">
    <source>
        <dbReference type="EMBL" id="CAE1298693.1"/>
    </source>
</evidence>
<reference evidence="2" key="1">
    <citation type="submission" date="2021-01" db="EMBL/GenBank/DDBJ databases">
        <authorList>
            <person name="Li R."/>
            <person name="Bekaert M."/>
        </authorList>
    </citation>
    <scope>NUCLEOTIDE SEQUENCE</scope>
    <source>
        <strain evidence="2">Farmed</strain>
    </source>
</reference>
<gene>
    <name evidence="2" type="ORF">SPHA_52726</name>
</gene>
<keyword evidence="3" id="KW-1185">Reference proteome</keyword>
<feature type="region of interest" description="Disordered" evidence="1">
    <location>
        <begin position="1"/>
        <end position="20"/>
    </location>
</feature>
<evidence type="ECO:0000313" key="3">
    <source>
        <dbReference type="Proteomes" id="UP000597762"/>
    </source>
</evidence>
<comment type="caution">
    <text evidence="2">The sequence shown here is derived from an EMBL/GenBank/DDBJ whole genome shotgun (WGS) entry which is preliminary data.</text>
</comment>
<feature type="region of interest" description="Disordered" evidence="1">
    <location>
        <begin position="123"/>
        <end position="154"/>
    </location>
</feature>
<dbReference type="EMBL" id="CAHIKZ030003317">
    <property type="protein sequence ID" value="CAE1298693.1"/>
    <property type="molecule type" value="Genomic_DNA"/>
</dbReference>
<feature type="region of interest" description="Disordered" evidence="1">
    <location>
        <begin position="208"/>
        <end position="278"/>
    </location>
</feature>
<feature type="compositionally biased region" description="Basic residues" evidence="1">
    <location>
        <begin position="73"/>
        <end position="82"/>
    </location>
</feature>
<accession>A0A812DFU4</accession>
<dbReference type="AlphaFoldDB" id="A0A812DFU4"/>
<proteinExistence type="predicted"/>
<feature type="compositionally biased region" description="Basic and acidic residues" evidence="1">
    <location>
        <begin position="222"/>
        <end position="236"/>
    </location>
</feature>
<organism evidence="2 3">
    <name type="scientific">Acanthosepion pharaonis</name>
    <name type="common">Pharaoh cuttlefish</name>
    <name type="synonym">Sepia pharaonis</name>
    <dbReference type="NCBI Taxonomy" id="158019"/>
    <lineage>
        <taxon>Eukaryota</taxon>
        <taxon>Metazoa</taxon>
        <taxon>Spiralia</taxon>
        <taxon>Lophotrochozoa</taxon>
        <taxon>Mollusca</taxon>
        <taxon>Cephalopoda</taxon>
        <taxon>Coleoidea</taxon>
        <taxon>Decapodiformes</taxon>
        <taxon>Sepiida</taxon>
        <taxon>Sepiina</taxon>
        <taxon>Sepiidae</taxon>
        <taxon>Acanthosepion</taxon>
    </lineage>
</organism>
<dbReference type="Proteomes" id="UP000597762">
    <property type="component" value="Unassembled WGS sequence"/>
</dbReference>
<evidence type="ECO:0000256" key="1">
    <source>
        <dbReference type="SAM" id="MobiDB-lite"/>
    </source>
</evidence>
<name>A0A812DFU4_ACAPH</name>